<protein>
    <submittedName>
        <fullName evidence="2">Adenylate/guanylate cyclase catalytic domain protein</fullName>
    </submittedName>
</protein>
<evidence type="ECO:0000259" key="1">
    <source>
        <dbReference type="Pfam" id="PF00211"/>
    </source>
</evidence>
<dbReference type="Gene3D" id="3.30.70.1230">
    <property type="entry name" value="Nucleotide cyclase"/>
    <property type="match status" value="1"/>
</dbReference>
<dbReference type="GO" id="GO:0004016">
    <property type="term" value="F:adenylate cyclase activity"/>
    <property type="evidence" value="ECO:0007669"/>
    <property type="project" value="UniProtKB-ARBA"/>
</dbReference>
<organism evidence="2 3">
    <name type="scientific">Leptospira alstonii serovar Sichuan str. 79601</name>
    <dbReference type="NCBI Taxonomy" id="1218565"/>
    <lineage>
        <taxon>Bacteria</taxon>
        <taxon>Pseudomonadati</taxon>
        <taxon>Spirochaetota</taxon>
        <taxon>Spirochaetia</taxon>
        <taxon>Leptospirales</taxon>
        <taxon>Leptospiraceae</taxon>
        <taxon>Leptospira</taxon>
    </lineage>
</organism>
<dbReference type="PATRIC" id="fig|1218565.3.peg.1441"/>
<evidence type="ECO:0000313" key="3">
    <source>
        <dbReference type="Proteomes" id="UP000011988"/>
    </source>
</evidence>
<gene>
    <name evidence="2" type="ORF">LEP1GSC194_0447</name>
</gene>
<dbReference type="SUPFAM" id="SSF55073">
    <property type="entry name" value="Nucleotide cyclase"/>
    <property type="match status" value="1"/>
</dbReference>
<feature type="domain" description="Guanylate cyclase" evidence="1">
    <location>
        <begin position="6"/>
        <end position="66"/>
    </location>
</feature>
<evidence type="ECO:0000313" key="2">
    <source>
        <dbReference type="EMBL" id="EMJ96141.1"/>
    </source>
</evidence>
<dbReference type="GO" id="GO:0035556">
    <property type="term" value="P:intracellular signal transduction"/>
    <property type="evidence" value="ECO:0007669"/>
    <property type="project" value="InterPro"/>
</dbReference>
<accession>M6D0A8</accession>
<dbReference type="GO" id="GO:0009190">
    <property type="term" value="P:cyclic nucleotide biosynthetic process"/>
    <property type="evidence" value="ECO:0007669"/>
    <property type="project" value="InterPro"/>
</dbReference>
<dbReference type="EMBL" id="ANIK01000028">
    <property type="protein sequence ID" value="EMJ96141.1"/>
    <property type="molecule type" value="Genomic_DNA"/>
</dbReference>
<dbReference type="CDD" id="cd07302">
    <property type="entry name" value="CHD"/>
    <property type="match status" value="1"/>
</dbReference>
<dbReference type="AlphaFoldDB" id="M6D0A8"/>
<dbReference type="Proteomes" id="UP000011988">
    <property type="component" value="Unassembled WGS sequence"/>
</dbReference>
<sequence>MEGTVIGDSVNLASRIEGLSKQYSCSIIASEVTVASLRDSSRFKHQFLDEVTVKGKSQSVKVYKIESSV</sequence>
<dbReference type="InterPro" id="IPR029787">
    <property type="entry name" value="Nucleotide_cyclase"/>
</dbReference>
<dbReference type="InterPro" id="IPR001054">
    <property type="entry name" value="A/G_cyclase"/>
</dbReference>
<name>M6D0A8_9LEPT</name>
<dbReference type="Pfam" id="PF00211">
    <property type="entry name" value="Guanylate_cyc"/>
    <property type="match status" value="1"/>
</dbReference>
<reference evidence="2 3" key="1">
    <citation type="submission" date="2013-01" db="EMBL/GenBank/DDBJ databases">
        <authorList>
            <person name="Harkins D.M."/>
            <person name="Durkin A.S."/>
            <person name="Brinkac L.M."/>
            <person name="Haft D.H."/>
            <person name="Selengut J.D."/>
            <person name="Sanka R."/>
            <person name="DePew J."/>
            <person name="Purushe J."/>
            <person name="Galloway R.L."/>
            <person name="Vinetz J.M."/>
            <person name="Sutton G.G."/>
            <person name="Nierman W.C."/>
            <person name="Fouts D.E."/>
        </authorList>
    </citation>
    <scope>NUCLEOTIDE SEQUENCE [LARGE SCALE GENOMIC DNA]</scope>
    <source>
        <strain evidence="2 3">79601</strain>
    </source>
</reference>
<proteinExistence type="predicted"/>
<comment type="caution">
    <text evidence="2">The sequence shown here is derived from an EMBL/GenBank/DDBJ whole genome shotgun (WGS) entry which is preliminary data.</text>
</comment>